<dbReference type="AlphaFoldDB" id="B5Y9W1"/>
<keyword evidence="1" id="KW-1133">Transmembrane helix</keyword>
<organism evidence="2 3">
    <name type="scientific">Coprothermobacter proteolyticus (strain ATCC 35245 / DSM 5265 / OCM 4 / BT)</name>
    <dbReference type="NCBI Taxonomy" id="309798"/>
    <lineage>
        <taxon>Bacteria</taxon>
        <taxon>Pseudomonadati</taxon>
        <taxon>Coprothermobacterota</taxon>
        <taxon>Coprothermobacteria</taxon>
        <taxon>Coprothermobacterales</taxon>
        <taxon>Coprothermobacteraceae</taxon>
        <taxon>Coprothermobacter</taxon>
    </lineage>
</organism>
<feature type="transmembrane region" description="Helical" evidence="1">
    <location>
        <begin position="36"/>
        <end position="55"/>
    </location>
</feature>
<reference evidence="3" key="1">
    <citation type="submission" date="2008-08" db="EMBL/GenBank/DDBJ databases">
        <title>The complete genome sequence of Coprothermobacter proteolyticus strain ATCC 5245 / DSM 5265 / BT.</title>
        <authorList>
            <person name="Dodson R.J."/>
            <person name="Durkin A.S."/>
            <person name="Wu M."/>
            <person name="Eisen J."/>
            <person name="Sutton G."/>
        </authorList>
    </citation>
    <scope>NUCLEOTIDE SEQUENCE [LARGE SCALE GENOMIC DNA]</scope>
    <source>
        <strain evidence="3">ATCC 35245 / DSM 5265 / OCM 4 / BT</strain>
    </source>
</reference>
<evidence type="ECO:0000313" key="2">
    <source>
        <dbReference type="EMBL" id="ACI17411.1"/>
    </source>
</evidence>
<proteinExistence type="predicted"/>
<name>B5Y9W1_COPPD</name>
<protein>
    <submittedName>
        <fullName evidence="2">Uncharacterized protein</fullName>
    </submittedName>
</protein>
<keyword evidence="1" id="KW-0812">Transmembrane</keyword>
<keyword evidence="3" id="KW-1185">Reference proteome</keyword>
<reference evidence="2 3" key="2">
    <citation type="journal article" date="2014" name="Genome Announc.">
        <title>Complete Genome Sequence of Coprothermobacter proteolyticus DSM 5265.</title>
        <authorList>
            <person name="Alexiev A."/>
            <person name="Coil D.A."/>
            <person name="Badger J.H."/>
            <person name="Enticknap J."/>
            <person name="Ward N."/>
            <person name="Robb F.T."/>
            <person name="Eisen J.A."/>
        </authorList>
    </citation>
    <scope>NUCLEOTIDE SEQUENCE [LARGE SCALE GENOMIC DNA]</scope>
    <source>
        <strain evidence="3">ATCC 35245 / DSM 5265 / OCM 4 / BT</strain>
    </source>
</reference>
<gene>
    <name evidence="2" type="ordered locus">COPRO5265_1252</name>
</gene>
<accession>B5Y9W1</accession>
<sequence>MAKFTSTLTTPGVCAMAVLTVLTQEAQDIPLTSTTAFFFAIFFTIQNNVLTYSITRIKYE</sequence>
<keyword evidence="1" id="KW-0472">Membrane</keyword>
<evidence type="ECO:0000313" key="3">
    <source>
        <dbReference type="Proteomes" id="UP000001732"/>
    </source>
</evidence>
<dbReference type="EMBL" id="CP001145">
    <property type="protein sequence ID" value="ACI17411.1"/>
    <property type="molecule type" value="Genomic_DNA"/>
</dbReference>
<evidence type="ECO:0000256" key="1">
    <source>
        <dbReference type="SAM" id="Phobius"/>
    </source>
</evidence>
<dbReference type="Proteomes" id="UP000001732">
    <property type="component" value="Chromosome"/>
</dbReference>